<reference evidence="3" key="1">
    <citation type="submission" date="2016-10" db="EMBL/GenBank/DDBJ databases">
        <authorList>
            <person name="Varghese N."/>
            <person name="Submissions S."/>
        </authorList>
    </citation>
    <scope>NUCLEOTIDE SEQUENCE [LARGE SCALE GENOMIC DNA]</scope>
    <source>
        <strain evidence="3">RD 26</strain>
    </source>
</reference>
<protein>
    <submittedName>
        <fullName evidence="2">Uncharacterized protein</fullName>
    </submittedName>
</protein>
<dbReference type="AlphaFoldDB" id="A0A1I6H1H6"/>
<dbReference type="STRING" id="35743.SAMN04487937_2314"/>
<dbReference type="Proteomes" id="UP000198932">
    <property type="component" value="Unassembled WGS sequence"/>
</dbReference>
<feature type="region of interest" description="Disordered" evidence="1">
    <location>
        <begin position="39"/>
        <end position="66"/>
    </location>
</feature>
<feature type="compositionally biased region" description="Basic and acidic residues" evidence="1">
    <location>
        <begin position="40"/>
        <end position="49"/>
    </location>
</feature>
<name>A0A1I6H1H6_HALSD</name>
<evidence type="ECO:0000313" key="3">
    <source>
        <dbReference type="Proteomes" id="UP000198932"/>
    </source>
</evidence>
<organism evidence="2 3">
    <name type="scientific">Halorubrum sodomense</name>
    <dbReference type="NCBI Taxonomy" id="35743"/>
    <lineage>
        <taxon>Archaea</taxon>
        <taxon>Methanobacteriati</taxon>
        <taxon>Methanobacteriota</taxon>
        <taxon>Stenosarchaea group</taxon>
        <taxon>Halobacteria</taxon>
        <taxon>Halobacteriales</taxon>
        <taxon>Haloferacaceae</taxon>
        <taxon>Halorubrum</taxon>
    </lineage>
</organism>
<dbReference type="EMBL" id="FOYN01000003">
    <property type="protein sequence ID" value="SFR48336.1"/>
    <property type="molecule type" value="Genomic_DNA"/>
</dbReference>
<evidence type="ECO:0000313" key="2">
    <source>
        <dbReference type="EMBL" id="SFR48336.1"/>
    </source>
</evidence>
<sequence length="66" mass="7179">MSEKSATSVYIGAPEEFAEWVGFSVGELLTNETAVAIDRNTSESKHGEPTEAEDGSSRFLSRLLGW</sequence>
<evidence type="ECO:0000256" key="1">
    <source>
        <dbReference type="SAM" id="MobiDB-lite"/>
    </source>
</evidence>
<keyword evidence="3" id="KW-1185">Reference proteome</keyword>
<gene>
    <name evidence="2" type="ORF">SAMN04487937_2314</name>
</gene>
<accession>A0A1I6H1H6</accession>
<proteinExistence type="predicted"/>